<keyword evidence="4" id="KW-1185">Reference proteome</keyword>
<dbReference type="PANTHER" id="PTHR30508">
    <property type="entry name" value="FES CLUSTER ASSEMBLY PROTEIN SUF"/>
    <property type="match status" value="1"/>
</dbReference>
<gene>
    <name evidence="3" type="ORF">DSCW_56130</name>
</gene>
<name>A0A5K7Z8N2_9BACT</name>
<accession>A0A5K7Z8N2</accession>
<dbReference type="EMBL" id="AP021875">
    <property type="protein sequence ID" value="BBO78196.1"/>
    <property type="molecule type" value="Genomic_DNA"/>
</dbReference>
<sequence>MLDAIDKKILAEVADLETIPKGAYNIRKNGELLGREVSANINIETNAKRDGIIIDVKPGTVGESVHIPVILSQSGLHDVVYNTFVIGENSDVTIVAGCGIHCGGPESEGHSGVHEFRIKAGAKIRYVEKHLAIGEGSGKRTLNPTTKVVMEEDAQAEMELTQMGGADEAKRFNRARIASRSVLLMTERVMTDGEQSATSTNEIELLETDSRSNIISRSVLKDDSKQDFYVNLTAHAKCYGHIECDAILMGNGNNQTVPALRALHPDAELTHEASIGKIANDQLTKLMSLGLTYDEAVNRIIQGFLA</sequence>
<organism evidence="3 4">
    <name type="scientific">Desulfosarcina widdelii</name>
    <dbReference type="NCBI Taxonomy" id="947919"/>
    <lineage>
        <taxon>Bacteria</taxon>
        <taxon>Pseudomonadati</taxon>
        <taxon>Thermodesulfobacteriota</taxon>
        <taxon>Desulfobacteria</taxon>
        <taxon>Desulfobacterales</taxon>
        <taxon>Desulfosarcinaceae</taxon>
        <taxon>Desulfosarcina</taxon>
    </lineage>
</organism>
<feature type="domain" description="SUF system FeS cluster assembly SufBD core" evidence="2">
    <location>
        <begin position="82"/>
        <end position="304"/>
    </location>
</feature>
<comment type="similarity">
    <text evidence="1">Belongs to the iron-sulfur cluster assembly SufBD family.</text>
</comment>
<dbReference type="KEGG" id="dwd:DSCW_56130"/>
<dbReference type="InterPro" id="IPR000825">
    <property type="entry name" value="SUF_FeS_clus_asmbl_SufBD_core"/>
</dbReference>
<protein>
    <submittedName>
        <fullName evidence="3">Fe-S cluster assembly protein SufD</fullName>
    </submittedName>
</protein>
<dbReference type="InterPro" id="IPR055346">
    <property type="entry name" value="Fe-S_cluster_assembly_SufBD"/>
</dbReference>
<dbReference type="Proteomes" id="UP000427769">
    <property type="component" value="Chromosome"/>
</dbReference>
<evidence type="ECO:0000259" key="2">
    <source>
        <dbReference type="Pfam" id="PF01458"/>
    </source>
</evidence>
<dbReference type="GO" id="GO:0016226">
    <property type="term" value="P:iron-sulfur cluster assembly"/>
    <property type="evidence" value="ECO:0007669"/>
    <property type="project" value="InterPro"/>
</dbReference>
<dbReference type="InterPro" id="IPR037284">
    <property type="entry name" value="SUF_FeS_clus_asmbl_SufBD_sf"/>
</dbReference>
<dbReference type="PANTHER" id="PTHR30508:SF1">
    <property type="entry name" value="UPF0051 PROTEIN ABCI8, CHLOROPLASTIC-RELATED"/>
    <property type="match status" value="1"/>
</dbReference>
<dbReference type="AlphaFoldDB" id="A0A5K7Z8N2"/>
<reference evidence="3 4" key="1">
    <citation type="submission" date="2019-11" db="EMBL/GenBank/DDBJ databases">
        <title>Comparative genomics of hydrocarbon-degrading Desulfosarcina strains.</title>
        <authorList>
            <person name="Watanabe M."/>
            <person name="Kojima H."/>
            <person name="Fukui M."/>
        </authorList>
    </citation>
    <scope>NUCLEOTIDE SEQUENCE [LARGE SCALE GENOMIC DNA]</scope>
    <source>
        <strain evidence="3 4">PP31</strain>
    </source>
</reference>
<evidence type="ECO:0000313" key="3">
    <source>
        <dbReference type="EMBL" id="BBO78196.1"/>
    </source>
</evidence>
<dbReference type="OrthoDB" id="9782689at2"/>
<proteinExistence type="inferred from homology"/>
<evidence type="ECO:0000256" key="1">
    <source>
        <dbReference type="ARBA" id="ARBA00043967"/>
    </source>
</evidence>
<dbReference type="Pfam" id="PF01458">
    <property type="entry name" value="SUFBD_core"/>
    <property type="match status" value="1"/>
</dbReference>
<dbReference type="RefSeq" id="WP_155306857.1">
    <property type="nucleotide sequence ID" value="NZ_AP021875.1"/>
</dbReference>
<evidence type="ECO:0000313" key="4">
    <source>
        <dbReference type="Proteomes" id="UP000427769"/>
    </source>
</evidence>
<dbReference type="SUPFAM" id="SSF101960">
    <property type="entry name" value="Stabilizer of iron transporter SufD"/>
    <property type="match status" value="1"/>
</dbReference>